<dbReference type="Proteomes" id="UP001152795">
    <property type="component" value="Unassembled WGS sequence"/>
</dbReference>
<organism evidence="2 3">
    <name type="scientific">Paramuricea clavata</name>
    <name type="common">Red gorgonian</name>
    <name type="synonym">Violescent sea-whip</name>
    <dbReference type="NCBI Taxonomy" id="317549"/>
    <lineage>
        <taxon>Eukaryota</taxon>
        <taxon>Metazoa</taxon>
        <taxon>Cnidaria</taxon>
        <taxon>Anthozoa</taxon>
        <taxon>Octocorallia</taxon>
        <taxon>Malacalcyonacea</taxon>
        <taxon>Plexauridae</taxon>
        <taxon>Paramuricea</taxon>
    </lineage>
</organism>
<dbReference type="InterPro" id="IPR058913">
    <property type="entry name" value="Integrase_dom_put"/>
</dbReference>
<name>A0A7D9I7M0_PARCT</name>
<dbReference type="AlphaFoldDB" id="A0A7D9I7M0"/>
<accession>A0A7D9I7M0</accession>
<evidence type="ECO:0000259" key="1">
    <source>
        <dbReference type="Pfam" id="PF24764"/>
    </source>
</evidence>
<proteinExistence type="predicted"/>
<reference evidence="2" key="1">
    <citation type="submission" date="2020-04" db="EMBL/GenBank/DDBJ databases">
        <authorList>
            <person name="Alioto T."/>
            <person name="Alioto T."/>
            <person name="Gomez Garrido J."/>
        </authorList>
    </citation>
    <scope>NUCLEOTIDE SEQUENCE</scope>
    <source>
        <strain evidence="2">A484AB</strain>
    </source>
</reference>
<dbReference type="Pfam" id="PF24764">
    <property type="entry name" value="rva_4"/>
    <property type="match status" value="1"/>
</dbReference>
<dbReference type="EMBL" id="CACRXK020003618">
    <property type="protein sequence ID" value="CAB3999588.1"/>
    <property type="molecule type" value="Genomic_DNA"/>
</dbReference>
<protein>
    <recommendedName>
        <fullName evidence="1">Integrase core domain-containing protein</fullName>
    </recommendedName>
</protein>
<keyword evidence="3" id="KW-1185">Reference proteome</keyword>
<sequence>MVIHGGIDGYTRIPVYLKCHTNNRAETVLDCLIGAACERALGELEARGSQHVAIDNLYQPTTLEEFEQYGIDWDGPLTAEIDVDTVEVPETHCPLSEEHYEELIASIDPIRESNSYAIDIYLETIEFVNTHLQQ</sequence>
<dbReference type="OrthoDB" id="2686689at2759"/>
<comment type="caution">
    <text evidence="2">The sequence shown here is derived from an EMBL/GenBank/DDBJ whole genome shotgun (WGS) entry which is preliminary data.</text>
</comment>
<feature type="domain" description="Integrase core" evidence="1">
    <location>
        <begin position="1"/>
        <end position="39"/>
    </location>
</feature>
<evidence type="ECO:0000313" key="2">
    <source>
        <dbReference type="EMBL" id="CAB3999588.1"/>
    </source>
</evidence>
<gene>
    <name evidence="2" type="ORF">PACLA_8A007561</name>
</gene>
<evidence type="ECO:0000313" key="3">
    <source>
        <dbReference type="Proteomes" id="UP001152795"/>
    </source>
</evidence>